<feature type="region of interest" description="Disordered" evidence="6">
    <location>
        <begin position="366"/>
        <end position="397"/>
    </location>
</feature>
<dbReference type="PROSITE" id="PS50262">
    <property type="entry name" value="G_PROTEIN_RECEP_F1_2"/>
    <property type="match status" value="1"/>
</dbReference>
<feature type="compositionally biased region" description="Basic and acidic residues" evidence="6">
    <location>
        <begin position="385"/>
        <end position="397"/>
    </location>
</feature>
<keyword evidence="5" id="KW-0807">Transducer</keyword>
<dbReference type="PANTHER" id="PTHR46641:SF2">
    <property type="entry name" value="FMRFAMIDE RECEPTOR"/>
    <property type="match status" value="1"/>
</dbReference>
<keyword evidence="5" id="KW-0297">G-protein coupled receptor</keyword>
<dbReference type="OrthoDB" id="10011262at2759"/>
<comment type="subcellular location">
    <subcellularLocation>
        <location evidence="1">Membrane</location>
    </subcellularLocation>
</comment>
<evidence type="ECO:0000256" key="4">
    <source>
        <dbReference type="ARBA" id="ARBA00023136"/>
    </source>
</evidence>
<dbReference type="InterPro" id="IPR019427">
    <property type="entry name" value="7TM_GPCR_serpentine_rcpt_Srw"/>
</dbReference>
<evidence type="ECO:0000256" key="6">
    <source>
        <dbReference type="SAM" id="MobiDB-lite"/>
    </source>
</evidence>
<keyword evidence="3 7" id="KW-1133">Transmembrane helix</keyword>
<keyword evidence="2 5" id="KW-0812">Transmembrane</keyword>
<reference evidence="9 11" key="2">
    <citation type="journal article" date="2013" name="Nature">
        <title>Insights into bilaterian evolution from three spiralian genomes.</title>
        <authorList>
            <person name="Simakov O."/>
            <person name="Marletaz F."/>
            <person name="Cho S.J."/>
            <person name="Edsinger-Gonzales E."/>
            <person name="Havlak P."/>
            <person name="Hellsten U."/>
            <person name="Kuo D.H."/>
            <person name="Larsson T."/>
            <person name="Lv J."/>
            <person name="Arendt D."/>
            <person name="Savage R."/>
            <person name="Osoegawa K."/>
            <person name="de Jong P."/>
            <person name="Grimwood J."/>
            <person name="Chapman J.A."/>
            <person name="Shapiro H."/>
            <person name="Aerts A."/>
            <person name="Otillar R.P."/>
            <person name="Terry A.Y."/>
            <person name="Boore J.L."/>
            <person name="Grigoriev I.V."/>
            <person name="Lindberg D.R."/>
            <person name="Seaver E.C."/>
            <person name="Weisblat D.A."/>
            <person name="Putnam N.H."/>
            <person name="Rokhsar D.S."/>
        </authorList>
    </citation>
    <scope>NUCLEOTIDE SEQUENCE</scope>
</reference>
<gene>
    <name evidence="10" type="primary">20203091</name>
    <name evidence="9" type="ORF">HELRODRAFT_170127</name>
</gene>
<dbReference type="PROSITE" id="PS00237">
    <property type="entry name" value="G_PROTEIN_RECEP_F1_1"/>
    <property type="match status" value="1"/>
</dbReference>
<dbReference type="EnsemblMetazoa" id="HelroT170127">
    <property type="protein sequence ID" value="HelroP170127"/>
    <property type="gene ID" value="HelroG170127"/>
</dbReference>
<evidence type="ECO:0000256" key="7">
    <source>
        <dbReference type="SAM" id="Phobius"/>
    </source>
</evidence>
<dbReference type="InParanoid" id="T1F2P2"/>
<dbReference type="InterPro" id="IPR017452">
    <property type="entry name" value="GPCR_Rhodpsn_7TM"/>
</dbReference>
<sequence>MDIVFITDVPLLSTRYSLEQRSQDGTTAADNNFPFTQPLPQKILSGFSEHLYNADQQQELQQTGDECNFLNFIWACALMVLCYLGYLGNVLSFLALNRDRRNSATMLLQALSISDIVLLISVNITDAVPYYCDYIGSCVNPWKSWPPIRYVWILTPIGHMCSIWLVVLVAANRYWAVCKPHSASQTWSNKRTFSYIVVVFSIAFIFNVPRFFEYKIVEVKEEKLLNASINPSYLKPLVTYSHDNTTPPYNKGDNFAVVNVTIPSSSDTNLYKNDQGKYNILNNGIFIPHSYNNESSKSNRTYKRQATYGHKEQTTSFGESTLYKVGYKVFLVNTFLVIIPIPMLFVTSLWIIRSLKKSVERSRSYLAPPNKSQSFSSKSGVPLDENNKNQDVKTYEDKQINNNADSVKSLSAKNKKPLTRSIRVKEEKGVSKNRFGSSMKKVSASKEITFLLVTVILVAVACQTPLALFHFVRYAYSYGCRDLVYYLESASKFLVNLNSCINFVLYCVLSPKFRGLLKSLIKCQSPENQKQSRPLLNQERSFKLEKKSNRTSISAKRDEDEKIIKLSDKESDKEDNDDETKALVAVVVAETPILTKIETIATDEPATETEMVALLDNENVETTIEKRVEIND</sequence>
<dbReference type="Gene3D" id="1.20.1070.10">
    <property type="entry name" value="Rhodopsin 7-helix transmembrane proteins"/>
    <property type="match status" value="2"/>
</dbReference>
<feature type="transmembrane region" description="Helical" evidence="7">
    <location>
        <begin position="330"/>
        <end position="352"/>
    </location>
</feature>
<dbReference type="HOGENOM" id="CLU_432983_0_0_1"/>
<reference evidence="10" key="3">
    <citation type="submission" date="2015-06" db="UniProtKB">
        <authorList>
            <consortium name="EnsemblMetazoa"/>
        </authorList>
    </citation>
    <scope>IDENTIFICATION</scope>
</reference>
<evidence type="ECO:0000256" key="1">
    <source>
        <dbReference type="ARBA" id="ARBA00004370"/>
    </source>
</evidence>
<feature type="transmembrane region" description="Helical" evidence="7">
    <location>
        <begin position="72"/>
        <end position="94"/>
    </location>
</feature>
<dbReference type="SUPFAM" id="SSF81321">
    <property type="entry name" value="Family A G protein-coupled receptor-like"/>
    <property type="match status" value="1"/>
</dbReference>
<feature type="transmembrane region" description="Helical" evidence="7">
    <location>
        <begin position="192"/>
        <end position="212"/>
    </location>
</feature>
<feature type="transmembrane region" description="Helical" evidence="7">
    <location>
        <begin position="106"/>
        <end position="124"/>
    </location>
</feature>
<dbReference type="EMBL" id="KB096183">
    <property type="protein sequence ID" value="ESO07580.1"/>
    <property type="molecule type" value="Genomic_DNA"/>
</dbReference>
<feature type="transmembrane region" description="Helical" evidence="7">
    <location>
        <begin position="150"/>
        <end position="171"/>
    </location>
</feature>
<evidence type="ECO:0000256" key="3">
    <source>
        <dbReference type="ARBA" id="ARBA00022989"/>
    </source>
</evidence>
<dbReference type="Proteomes" id="UP000015101">
    <property type="component" value="Unassembled WGS sequence"/>
</dbReference>
<dbReference type="AlphaFoldDB" id="T1F2P2"/>
<accession>T1F2P2</accession>
<feature type="domain" description="G-protein coupled receptors family 1 profile" evidence="8">
    <location>
        <begin position="88"/>
        <end position="506"/>
    </location>
</feature>
<dbReference type="RefSeq" id="XP_009014191.1">
    <property type="nucleotide sequence ID" value="XM_009015943.1"/>
</dbReference>
<dbReference type="Pfam" id="PF00001">
    <property type="entry name" value="7tm_1"/>
    <property type="match status" value="1"/>
</dbReference>
<name>T1F2P2_HELRO</name>
<dbReference type="Pfam" id="PF10324">
    <property type="entry name" value="7TM_GPCR_Srw"/>
    <property type="match status" value="1"/>
</dbReference>
<evidence type="ECO:0000313" key="9">
    <source>
        <dbReference type="EMBL" id="ESO07580.1"/>
    </source>
</evidence>
<keyword evidence="11" id="KW-1185">Reference proteome</keyword>
<keyword evidence="5" id="KW-0675">Receptor</keyword>
<dbReference type="GeneID" id="20203091"/>
<dbReference type="PANTHER" id="PTHR46641">
    <property type="entry name" value="FMRFAMIDE RECEPTOR-RELATED"/>
    <property type="match status" value="1"/>
</dbReference>
<dbReference type="EMBL" id="AMQM01003478">
    <property type="status" value="NOT_ANNOTATED_CDS"/>
    <property type="molecule type" value="Genomic_DNA"/>
</dbReference>
<protein>
    <recommendedName>
        <fullName evidence="8">G-protein coupled receptors family 1 profile domain-containing protein</fullName>
    </recommendedName>
</protein>
<feature type="transmembrane region" description="Helical" evidence="7">
    <location>
        <begin position="448"/>
        <end position="472"/>
    </location>
</feature>
<evidence type="ECO:0000313" key="10">
    <source>
        <dbReference type="EnsemblMetazoa" id="HelroP170127"/>
    </source>
</evidence>
<dbReference type="CTD" id="20203091"/>
<comment type="similarity">
    <text evidence="5">Belongs to the G-protein coupled receptor 1 family.</text>
</comment>
<evidence type="ECO:0000313" key="11">
    <source>
        <dbReference type="Proteomes" id="UP000015101"/>
    </source>
</evidence>
<dbReference type="InterPro" id="IPR052954">
    <property type="entry name" value="GPCR-Ligand_Int"/>
</dbReference>
<dbReference type="OMA" id="MSFRINE"/>
<feature type="compositionally biased region" description="Polar residues" evidence="6">
    <location>
        <begin position="370"/>
        <end position="379"/>
    </location>
</feature>
<dbReference type="GO" id="GO:0008528">
    <property type="term" value="F:G protein-coupled peptide receptor activity"/>
    <property type="evidence" value="ECO:0007669"/>
    <property type="project" value="InterPro"/>
</dbReference>
<keyword evidence="4 7" id="KW-0472">Membrane</keyword>
<dbReference type="KEGG" id="hro:HELRODRAFT_170127"/>
<reference evidence="11" key="1">
    <citation type="submission" date="2012-12" db="EMBL/GenBank/DDBJ databases">
        <authorList>
            <person name="Hellsten U."/>
            <person name="Grimwood J."/>
            <person name="Chapman J.A."/>
            <person name="Shapiro H."/>
            <person name="Aerts A."/>
            <person name="Otillar R.P."/>
            <person name="Terry A.Y."/>
            <person name="Boore J.L."/>
            <person name="Simakov O."/>
            <person name="Marletaz F."/>
            <person name="Cho S.-J."/>
            <person name="Edsinger-Gonzales E."/>
            <person name="Havlak P."/>
            <person name="Kuo D.-H."/>
            <person name="Larsson T."/>
            <person name="Lv J."/>
            <person name="Arendt D."/>
            <person name="Savage R."/>
            <person name="Osoegawa K."/>
            <person name="de Jong P."/>
            <person name="Lindberg D.R."/>
            <person name="Seaver E.C."/>
            <person name="Weisblat D.A."/>
            <person name="Putnam N.H."/>
            <person name="Grigoriev I.V."/>
            <person name="Rokhsar D.S."/>
        </authorList>
    </citation>
    <scope>NUCLEOTIDE SEQUENCE</scope>
</reference>
<dbReference type="CDD" id="cd14978">
    <property type="entry name" value="7tmA_FMRFamide_R-like"/>
    <property type="match status" value="1"/>
</dbReference>
<dbReference type="InterPro" id="IPR000276">
    <property type="entry name" value="GPCR_Rhodpsn"/>
</dbReference>
<evidence type="ECO:0000256" key="5">
    <source>
        <dbReference type="RuleBase" id="RU000688"/>
    </source>
</evidence>
<dbReference type="GO" id="GO:0016020">
    <property type="term" value="C:membrane"/>
    <property type="evidence" value="ECO:0007669"/>
    <property type="project" value="UniProtKB-SubCell"/>
</dbReference>
<evidence type="ECO:0000256" key="2">
    <source>
        <dbReference type="ARBA" id="ARBA00022692"/>
    </source>
</evidence>
<proteinExistence type="inferred from homology"/>
<evidence type="ECO:0000259" key="8">
    <source>
        <dbReference type="PROSITE" id="PS50262"/>
    </source>
</evidence>
<organism evidence="10 11">
    <name type="scientific">Helobdella robusta</name>
    <name type="common">Californian leech</name>
    <dbReference type="NCBI Taxonomy" id="6412"/>
    <lineage>
        <taxon>Eukaryota</taxon>
        <taxon>Metazoa</taxon>
        <taxon>Spiralia</taxon>
        <taxon>Lophotrochozoa</taxon>
        <taxon>Annelida</taxon>
        <taxon>Clitellata</taxon>
        <taxon>Hirudinea</taxon>
        <taxon>Rhynchobdellida</taxon>
        <taxon>Glossiphoniidae</taxon>
        <taxon>Helobdella</taxon>
    </lineage>
</organism>
<dbReference type="PRINTS" id="PR00237">
    <property type="entry name" value="GPCRRHODOPSN"/>
</dbReference>